<feature type="region of interest" description="Disordered" evidence="2">
    <location>
        <begin position="356"/>
        <end position="378"/>
    </location>
</feature>
<evidence type="ECO:0000256" key="2">
    <source>
        <dbReference type="SAM" id="MobiDB-lite"/>
    </source>
</evidence>
<dbReference type="OMA" id="VEANQQN"/>
<feature type="domain" description="EF-hand" evidence="3">
    <location>
        <begin position="439"/>
        <end position="474"/>
    </location>
</feature>
<organism evidence="4 5">
    <name type="scientific">Taxus chinensis</name>
    <name type="common">Chinese yew</name>
    <name type="synonym">Taxus wallichiana var. chinensis</name>
    <dbReference type="NCBI Taxonomy" id="29808"/>
    <lineage>
        <taxon>Eukaryota</taxon>
        <taxon>Viridiplantae</taxon>
        <taxon>Streptophyta</taxon>
        <taxon>Embryophyta</taxon>
        <taxon>Tracheophyta</taxon>
        <taxon>Spermatophyta</taxon>
        <taxon>Pinopsida</taxon>
        <taxon>Pinidae</taxon>
        <taxon>Conifers II</taxon>
        <taxon>Cupressales</taxon>
        <taxon>Taxaceae</taxon>
        <taxon>Taxus</taxon>
    </lineage>
</organism>
<protein>
    <recommendedName>
        <fullName evidence="3">EF-hand domain-containing protein</fullName>
    </recommendedName>
</protein>
<dbReference type="Proteomes" id="UP000824469">
    <property type="component" value="Unassembled WGS sequence"/>
</dbReference>
<dbReference type="AlphaFoldDB" id="A0AA38GW93"/>
<proteinExistence type="predicted"/>
<evidence type="ECO:0000259" key="3">
    <source>
        <dbReference type="PROSITE" id="PS50222"/>
    </source>
</evidence>
<dbReference type="InterPro" id="IPR018247">
    <property type="entry name" value="EF_Hand_1_Ca_BS"/>
</dbReference>
<gene>
    <name evidence="4" type="ORF">KI387_002679</name>
</gene>
<feature type="region of interest" description="Disordered" evidence="2">
    <location>
        <begin position="1"/>
        <end position="25"/>
    </location>
</feature>
<comment type="caution">
    <text evidence="4">The sequence shown here is derived from an EMBL/GenBank/DDBJ whole genome shotgun (WGS) entry which is preliminary data.</text>
</comment>
<evidence type="ECO:0000256" key="1">
    <source>
        <dbReference type="ARBA" id="ARBA00022837"/>
    </source>
</evidence>
<dbReference type="InterPro" id="IPR002048">
    <property type="entry name" value="EF_hand_dom"/>
</dbReference>
<dbReference type="PROSITE" id="PS00018">
    <property type="entry name" value="EF_HAND_1"/>
    <property type="match status" value="1"/>
</dbReference>
<dbReference type="InterPro" id="IPR011992">
    <property type="entry name" value="EF-hand-dom_pair"/>
</dbReference>
<evidence type="ECO:0000313" key="4">
    <source>
        <dbReference type="EMBL" id="KAH9330571.1"/>
    </source>
</evidence>
<sequence>MGWTPPLTHQQKKRVGRQAGMDSQNSPVESIISSVCAFGEACSPVALESMIRGAAKDLESGFFMAKMKRKVHCKKQKMERTNNVEANQQNLDPSMNDFLSLEEPKKDSAIKLPLKAVWGNLFQNGNSKSRKTELLRKTSPQTNVAASEMQSSNEEKLCGNCLFTAVTRTLLGCFFQAIPSHFKTVKKCFGKHTCHTADDMKARERNVEFAEKTGSHLSIQLLTNGFSFKNTVLQPDGSFLGQGEKLDSVKEGDPSFEVFFNFLLECCLQTGLKLQQDIKQTQKKCVNEKHVRKESEASSIMDIGQKPSFLPDFKGMGILNSILKGNKRDKNSLSAKPRFARIGEASDILVDSSAKEDSGGQVIENSEAESNYTKKAEGNPAQKLTTGIFNASLTNVEKLKSTLSAIPLTELKERLHQIGKSQDYPDLKQLFSFRHVFDYAQTEGRKFFEELDRDGDGRVTLEDLEVAMRKRRLPRHYAHEFLRRTRTHMFAKSFGWEQFLSLMKQKEPTIVSAYISLSLNKSGTLKKSQVLATLKSQGLPATEENVVAMMRILNADTEGFISYGHFHNFMLLLPPEHLQDEAWSLWFKAATVVAGAPPVVIPAGNVLKAALVGGLTCAISTSLLHPVDTMK</sequence>
<dbReference type="PROSITE" id="PS50222">
    <property type="entry name" value="EF_HAND_2"/>
    <property type="match status" value="1"/>
</dbReference>
<evidence type="ECO:0000313" key="5">
    <source>
        <dbReference type="Proteomes" id="UP000824469"/>
    </source>
</evidence>
<reference evidence="4 5" key="1">
    <citation type="journal article" date="2021" name="Nat. Plants">
        <title>The Taxus genome provides insights into paclitaxel biosynthesis.</title>
        <authorList>
            <person name="Xiong X."/>
            <person name="Gou J."/>
            <person name="Liao Q."/>
            <person name="Li Y."/>
            <person name="Zhou Q."/>
            <person name="Bi G."/>
            <person name="Li C."/>
            <person name="Du R."/>
            <person name="Wang X."/>
            <person name="Sun T."/>
            <person name="Guo L."/>
            <person name="Liang H."/>
            <person name="Lu P."/>
            <person name="Wu Y."/>
            <person name="Zhang Z."/>
            <person name="Ro D.K."/>
            <person name="Shang Y."/>
            <person name="Huang S."/>
            <person name="Yan J."/>
        </authorList>
    </citation>
    <scope>NUCLEOTIDE SEQUENCE [LARGE SCALE GENOMIC DNA]</scope>
    <source>
        <strain evidence="4">Ta-2019</strain>
    </source>
</reference>
<dbReference type="EMBL" id="JAHRHJ020000001">
    <property type="protein sequence ID" value="KAH9330571.1"/>
    <property type="molecule type" value="Genomic_DNA"/>
</dbReference>
<feature type="non-terminal residue" evidence="4">
    <location>
        <position position="631"/>
    </location>
</feature>
<dbReference type="SMART" id="SM00054">
    <property type="entry name" value="EFh"/>
    <property type="match status" value="2"/>
</dbReference>
<dbReference type="SUPFAM" id="SSF47473">
    <property type="entry name" value="EF-hand"/>
    <property type="match status" value="1"/>
</dbReference>
<dbReference type="GO" id="GO:0005509">
    <property type="term" value="F:calcium ion binding"/>
    <property type="evidence" value="ECO:0007669"/>
    <property type="project" value="InterPro"/>
</dbReference>
<accession>A0AA38GW93</accession>
<keyword evidence="1" id="KW-0106">Calcium</keyword>
<dbReference type="Gene3D" id="1.10.238.10">
    <property type="entry name" value="EF-hand"/>
    <property type="match status" value="1"/>
</dbReference>
<keyword evidence="5" id="KW-1185">Reference proteome</keyword>
<name>A0AA38GW93_TAXCH</name>